<evidence type="ECO:0000313" key="2">
    <source>
        <dbReference type="EMBL" id="KAJ9632854.1"/>
    </source>
</evidence>
<dbReference type="Proteomes" id="UP001172681">
    <property type="component" value="Unassembled WGS sequence"/>
</dbReference>
<reference evidence="2" key="1">
    <citation type="submission" date="2022-10" db="EMBL/GenBank/DDBJ databases">
        <title>Culturing micro-colonial fungi from biological soil crusts in the Mojave desert and describing Neophaeococcomyces mojavensis, and introducing the new genera and species Taxawa tesnikishii.</title>
        <authorList>
            <person name="Kurbessoian T."/>
            <person name="Stajich J.E."/>
        </authorList>
    </citation>
    <scope>NUCLEOTIDE SEQUENCE</scope>
    <source>
        <strain evidence="2">TK_35</strain>
    </source>
</reference>
<sequence length="145" mass="15302">MAKLLTILAAAAGLPQLTTASPIESFGDIKARQVAQCPSYPWFLVPYADSYQCQGTPQLFQPTSGPFTADPINTLCAPLSGGQPGPQNFLSVAANPVACSPMQNWKINLYIDDPDCTTQPIAVTSGQCVAALNGCSFTNFDAILM</sequence>
<feature type="chain" id="PRO_5041241802" evidence="1">
    <location>
        <begin position="21"/>
        <end position="145"/>
    </location>
</feature>
<comment type="caution">
    <text evidence="2">The sequence shown here is derived from an EMBL/GenBank/DDBJ whole genome shotgun (WGS) entry which is preliminary data.</text>
</comment>
<name>A0AA38Y2W9_9EURO</name>
<organism evidence="2 3">
    <name type="scientific">Knufia peltigerae</name>
    <dbReference type="NCBI Taxonomy" id="1002370"/>
    <lineage>
        <taxon>Eukaryota</taxon>
        <taxon>Fungi</taxon>
        <taxon>Dikarya</taxon>
        <taxon>Ascomycota</taxon>
        <taxon>Pezizomycotina</taxon>
        <taxon>Eurotiomycetes</taxon>
        <taxon>Chaetothyriomycetidae</taxon>
        <taxon>Chaetothyriales</taxon>
        <taxon>Trichomeriaceae</taxon>
        <taxon>Knufia</taxon>
    </lineage>
</organism>
<accession>A0AA38Y2W9</accession>
<proteinExistence type="predicted"/>
<dbReference type="AlphaFoldDB" id="A0AA38Y2W9"/>
<keyword evidence="3" id="KW-1185">Reference proteome</keyword>
<dbReference type="EMBL" id="JAPDRN010000052">
    <property type="protein sequence ID" value="KAJ9632854.1"/>
    <property type="molecule type" value="Genomic_DNA"/>
</dbReference>
<keyword evidence="1" id="KW-0732">Signal</keyword>
<evidence type="ECO:0000256" key="1">
    <source>
        <dbReference type="SAM" id="SignalP"/>
    </source>
</evidence>
<evidence type="ECO:0000313" key="3">
    <source>
        <dbReference type="Proteomes" id="UP001172681"/>
    </source>
</evidence>
<protein>
    <submittedName>
        <fullName evidence="2">Uncharacterized protein</fullName>
    </submittedName>
</protein>
<feature type="signal peptide" evidence="1">
    <location>
        <begin position="1"/>
        <end position="20"/>
    </location>
</feature>
<gene>
    <name evidence="2" type="ORF">H2204_007584</name>
</gene>